<dbReference type="PANTHER" id="PTHR11559">
    <property type="entry name" value="CARBOXYLESTERASE"/>
    <property type="match status" value="1"/>
</dbReference>
<dbReference type="AlphaFoldDB" id="A0AAE0N3L3"/>
<gene>
    <name evidence="5" type="ORF">B0T24DRAFT_580692</name>
</gene>
<dbReference type="GO" id="GO:0016787">
    <property type="term" value="F:hydrolase activity"/>
    <property type="evidence" value="ECO:0007669"/>
    <property type="project" value="UniProtKB-KW"/>
</dbReference>
<dbReference type="InterPro" id="IPR019826">
    <property type="entry name" value="Carboxylesterase_B_AS"/>
</dbReference>
<comment type="caution">
    <text evidence="5">The sequence shown here is derived from an EMBL/GenBank/DDBJ whole genome shotgun (WGS) entry which is preliminary data.</text>
</comment>
<feature type="domain" description="Carboxylesterase type B" evidence="4">
    <location>
        <begin position="80"/>
        <end position="587"/>
    </location>
</feature>
<dbReference type="Gene3D" id="3.40.50.1820">
    <property type="entry name" value="alpha/beta hydrolase"/>
    <property type="match status" value="1"/>
</dbReference>
<dbReference type="PROSITE" id="PS00122">
    <property type="entry name" value="CARBOXYLESTERASE_B_1"/>
    <property type="match status" value="1"/>
</dbReference>
<dbReference type="EC" id="3.1.1.-" evidence="3"/>
<dbReference type="InterPro" id="IPR050309">
    <property type="entry name" value="Type-B_Carboxylest/Lipase"/>
</dbReference>
<name>A0AAE0N3L3_9PEZI</name>
<feature type="signal peptide" evidence="3">
    <location>
        <begin position="1"/>
        <end position="23"/>
    </location>
</feature>
<keyword evidence="6" id="KW-1185">Reference proteome</keyword>
<evidence type="ECO:0000313" key="6">
    <source>
        <dbReference type="Proteomes" id="UP001287356"/>
    </source>
</evidence>
<reference evidence="5" key="2">
    <citation type="submission" date="2023-06" db="EMBL/GenBank/DDBJ databases">
        <authorList>
            <consortium name="Lawrence Berkeley National Laboratory"/>
            <person name="Haridas S."/>
            <person name="Hensen N."/>
            <person name="Bonometti L."/>
            <person name="Westerberg I."/>
            <person name="Brannstrom I.O."/>
            <person name="Guillou S."/>
            <person name="Cros-Aarteil S."/>
            <person name="Calhoun S."/>
            <person name="Kuo A."/>
            <person name="Mondo S."/>
            <person name="Pangilinan J."/>
            <person name="Riley R."/>
            <person name="Labutti K."/>
            <person name="Andreopoulos B."/>
            <person name="Lipzen A."/>
            <person name="Chen C."/>
            <person name="Yanf M."/>
            <person name="Daum C."/>
            <person name="Ng V."/>
            <person name="Clum A."/>
            <person name="Steindorff A."/>
            <person name="Ohm R."/>
            <person name="Martin F."/>
            <person name="Silar P."/>
            <person name="Natvig D."/>
            <person name="Lalanne C."/>
            <person name="Gautier V."/>
            <person name="Ament-Velasquez S.L."/>
            <person name="Kruys A."/>
            <person name="Hutchinson M.I."/>
            <person name="Powell A.J."/>
            <person name="Barry K."/>
            <person name="Miller A.N."/>
            <person name="Grigoriev I.V."/>
            <person name="Debuchy R."/>
            <person name="Gladieux P."/>
            <person name="Thoren M.H."/>
            <person name="Johannesson H."/>
        </authorList>
    </citation>
    <scope>NUCLEOTIDE SEQUENCE</scope>
    <source>
        <strain evidence="5">CBS 958.72</strain>
    </source>
</reference>
<keyword evidence="3" id="KW-0732">Signal</keyword>
<reference evidence="5" key="1">
    <citation type="journal article" date="2023" name="Mol. Phylogenet. Evol.">
        <title>Genome-scale phylogeny and comparative genomics of the fungal order Sordariales.</title>
        <authorList>
            <person name="Hensen N."/>
            <person name="Bonometti L."/>
            <person name="Westerberg I."/>
            <person name="Brannstrom I.O."/>
            <person name="Guillou S."/>
            <person name="Cros-Aarteil S."/>
            <person name="Calhoun S."/>
            <person name="Haridas S."/>
            <person name="Kuo A."/>
            <person name="Mondo S."/>
            <person name="Pangilinan J."/>
            <person name="Riley R."/>
            <person name="LaButti K."/>
            <person name="Andreopoulos B."/>
            <person name="Lipzen A."/>
            <person name="Chen C."/>
            <person name="Yan M."/>
            <person name="Daum C."/>
            <person name="Ng V."/>
            <person name="Clum A."/>
            <person name="Steindorff A."/>
            <person name="Ohm R.A."/>
            <person name="Martin F."/>
            <person name="Silar P."/>
            <person name="Natvig D.O."/>
            <person name="Lalanne C."/>
            <person name="Gautier V."/>
            <person name="Ament-Velasquez S.L."/>
            <person name="Kruys A."/>
            <person name="Hutchinson M.I."/>
            <person name="Powell A.J."/>
            <person name="Barry K."/>
            <person name="Miller A.N."/>
            <person name="Grigoriev I.V."/>
            <person name="Debuchy R."/>
            <person name="Gladieux P."/>
            <person name="Hiltunen Thoren M."/>
            <person name="Johannesson H."/>
        </authorList>
    </citation>
    <scope>NUCLEOTIDE SEQUENCE</scope>
    <source>
        <strain evidence="5">CBS 958.72</strain>
    </source>
</reference>
<evidence type="ECO:0000256" key="1">
    <source>
        <dbReference type="ARBA" id="ARBA00005964"/>
    </source>
</evidence>
<keyword evidence="2 3" id="KW-0378">Hydrolase</keyword>
<dbReference type="EMBL" id="JAULSN010000006">
    <property type="protein sequence ID" value="KAK3369641.1"/>
    <property type="molecule type" value="Genomic_DNA"/>
</dbReference>
<dbReference type="Pfam" id="PF00135">
    <property type="entry name" value="COesterase"/>
    <property type="match status" value="1"/>
</dbReference>
<evidence type="ECO:0000256" key="3">
    <source>
        <dbReference type="RuleBase" id="RU361235"/>
    </source>
</evidence>
<protein>
    <recommendedName>
        <fullName evidence="3">Carboxylic ester hydrolase</fullName>
        <ecNumber evidence="3">3.1.1.-</ecNumber>
    </recommendedName>
</protein>
<accession>A0AAE0N3L3</accession>
<dbReference type="InterPro" id="IPR002018">
    <property type="entry name" value="CarbesteraseB"/>
</dbReference>
<sequence length="641" mass="66729">MAALTRITCRLAALLAIAGSGLGTLFPQNLAGISPALTGAAEAGDIAANFVSELLQNVAEATGHLGAPSKRALTCEPPDSLVVDVGYAKYQGSYNASTGLNSWKGVRFADAPVGSLRWQPPRFPAVQEDPPVVDATSFGPVCPQSLPSVPSAAFMPGNEDCLFLNVYAPANAQDLPVMVWIHGGGYGFGDGTQAMAEFINANNKRFVVVSIQYRLGAFGFLASKEVKDKGAVNAGILDQALALSWVKLFACQFGGDASSVTIAGESAGAGSVMYHGLAVGGALGSVLFDKSIAASPYLPFQYQYDDASPTSRYYALSVAAGCPASGDVFACLVGKDTAVLQQANFNVTQQAPYGYWAFYPVTDNVYITGRPTEQLAAKRVNGDKLLVSNNANEGPMFVPQTIATQDDLVAWLHLEFPNMSEAQISLILAANPNSAATDPSGPRFETDGLDTAGANAVNVSQAANGQQQRANNIYGEATFVCPAYWMASAYTTATQSAWLYQYSVPLATHGADVAGYFGPQNANLAPGFQLAFRTIWGNFVAGGNPAISDVVANGGASAANPAAANGASAWPAWSDANPKLLNLNETGGTPYTFQTTWGANVTQFANPGLQNAFALAPADTWEGGRGARCAVYQALAPSIPA</sequence>
<dbReference type="Proteomes" id="UP001287356">
    <property type="component" value="Unassembled WGS sequence"/>
</dbReference>
<dbReference type="InterPro" id="IPR019819">
    <property type="entry name" value="Carboxylesterase_B_CS"/>
</dbReference>
<dbReference type="PROSITE" id="PS00941">
    <property type="entry name" value="CARBOXYLESTERASE_B_2"/>
    <property type="match status" value="1"/>
</dbReference>
<feature type="chain" id="PRO_5041766223" description="Carboxylic ester hydrolase" evidence="3">
    <location>
        <begin position="24"/>
        <end position="641"/>
    </location>
</feature>
<proteinExistence type="inferred from homology"/>
<evidence type="ECO:0000313" key="5">
    <source>
        <dbReference type="EMBL" id="KAK3369641.1"/>
    </source>
</evidence>
<dbReference type="SUPFAM" id="SSF53474">
    <property type="entry name" value="alpha/beta-Hydrolases"/>
    <property type="match status" value="1"/>
</dbReference>
<dbReference type="InterPro" id="IPR029058">
    <property type="entry name" value="AB_hydrolase_fold"/>
</dbReference>
<organism evidence="5 6">
    <name type="scientific">Lasiosphaeria ovina</name>
    <dbReference type="NCBI Taxonomy" id="92902"/>
    <lineage>
        <taxon>Eukaryota</taxon>
        <taxon>Fungi</taxon>
        <taxon>Dikarya</taxon>
        <taxon>Ascomycota</taxon>
        <taxon>Pezizomycotina</taxon>
        <taxon>Sordariomycetes</taxon>
        <taxon>Sordariomycetidae</taxon>
        <taxon>Sordariales</taxon>
        <taxon>Lasiosphaeriaceae</taxon>
        <taxon>Lasiosphaeria</taxon>
    </lineage>
</organism>
<evidence type="ECO:0000259" key="4">
    <source>
        <dbReference type="Pfam" id="PF00135"/>
    </source>
</evidence>
<comment type="similarity">
    <text evidence="1 3">Belongs to the type-B carboxylesterase/lipase family.</text>
</comment>
<evidence type="ECO:0000256" key="2">
    <source>
        <dbReference type="ARBA" id="ARBA00022801"/>
    </source>
</evidence>
<dbReference type="FunFam" id="3.40.50.1820:FF:000266">
    <property type="entry name" value="Carboxylic ester hydrolase"/>
    <property type="match status" value="1"/>
</dbReference>